<dbReference type="Pfam" id="PF07715">
    <property type="entry name" value="Plug"/>
    <property type="match status" value="1"/>
</dbReference>
<proteinExistence type="predicted"/>
<keyword evidence="6" id="KW-0406">Ion transport</keyword>
<dbReference type="GO" id="GO:0009279">
    <property type="term" value="C:cell outer membrane"/>
    <property type="evidence" value="ECO:0007669"/>
    <property type="project" value="UniProtKB-SubCell"/>
</dbReference>
<evidence type="ECO:0000259" key="10">
    <source>
        <dbReference type="Pfam" id="PF07715"/>
    </source>
</evidence>
<keyword evidence="4" id="KW-0812">Transmembrane</keyword>
<dbReference type="InterPro" id="IPR039426">
    <property type="entry name" value="TonB-dep_rcpt-like"/>
</dbReference>
<dbReference type="PANTHER" id="PTHR32552:SF81">
    <property type="entry name" value="TONB-DEPENDENT OUTER MEMBRANE RECEPTOR"/>
    <property type="match status" value="1"/>
</dbReference>
<evidence type="ECO:0000256" key="5">
    <source>
        <dbReference type="ARBA" id="ARBA00023004"/>
    </source>
</evidence>
<feature type="domain" description="TonB-dependent receptor plug" evidence="10">
    <location>
        <begin position="41"/>
        <end position="146"/>
    </location>
</feature>
<keyword evidence="3" id="KW-0410">Iron transport</keyword>
<dbReference type="AlphaFoldDB" id="A0A381S0W1"/>
<dbReference type="GO" id="GO:0006826">
    <property type="term" value="P:iron ion transport"/>
    <property type="evidence" value="ECO:0007669"/>
    <property type="project" value="UniProtKB-KW"/>
</dbReference>
<evidence type="ECO:0000256" key="8">
    <source>
        <dbReference type="ARBA" id="ARBA00023136"/>
    </source>
</evidence>
<feature type="non-terminal residue" evidence="11">
    <location>
        <position position="165"/>
    </location>
</feature>
<evidence type="ECO:0000256" key="2">
    <source>
        <dbReference type="ARBA" id="ARBA00022448"/>
    </source>
</evidence>
<sequence length="165" mass="17518">MRKLFNSIFFLVIAISISTANTFAAELEEIIVTATKKEESLQDVSASVTVLSGEDMQIAGFHDFAGISQYIPNFAVSENAITTIVSMRGVGAGANQSFEQSVGLFVDGVHLAKGRQFRTGLFDIERVEALRGPQGVLFGKNTLSGAVNVISAKPVIGGEFSGQIS</sequence>
<dbReference type="EMBL" id="UINC01002467">
    <property type="protein sequence ID" value="SUZ97001.1"/>
    <property type="molecule type" value="Genomic_DNA"/>
</dbReference>
<organism evidence="11">
    <name type="scientific">marine metagenome</name>
    <dbReference type="NCBI Taxonomy" id="408172"/>
    <lineage>
        <taxon>unclassified sequences</taxon>
        <taxon>metagenomes</taxon>
        <taxon>ecological metagenomes</taxon>
    </lineage>
</organism>
<evidence type="ECO:0000256" key="6">
    <source>
        <dbReference type="ARBA" id="ARBA00023065"/>
    </source>
</evidence>
<evidence type="ECO:0000313" key="11">
    <source>
        <dbReference type="EMBL" id="SUZ97001.1"/>
    </source>
</evidence>
<evidence type="ECO:0000256" key="9">
    <source>
        <dbReference type="ARBA" id="ARBA00023237"/>
    </source>
</evidence>
<accession>A0A381S0W1</accession>
<dbReference type="PANTHER" id="PTHR32552">
    <property type="entry name" value="FERRICHROME IRON RECEPTOR-RELATED"/>
    <property type="match status" value="1"/>
</dbReference>
<comment type="subcellular location">
    <subcellularLocation>
        <location evidence="1">Cell outer membrane</location>
        <topology evidence="1">Multi-pass membrane protein</topology>
    </subcellularLocation>
</comment>
<name>A0A381S0W1_9ZZZZ</name>
<keyword evidence="9" id="KW-0998">Cell outer membrane</keyword>
<keyword evidence="7" id="KW-0798">TonB box</keyword>
<dbReference type="InterPro" id="IPR012910">
    <property type="entry name" value="Plug_dom"/>
</dbReference>
<dbReference type="SUPFAM" id="SSF56935">
    <property type="entry name" value="Porins"/>
    <property type="match status" value="1"/>
</dbReference>
<evidence type="ECO:0000256" key="7">
    <source>
        <dbReference type="ARBA" id="ARBA00023077"/>
    </source>
</evidence>
<dbReference type="Gene3D" id="2.40.170.20">
    <property type="entry name" value="TonB-dependent receptor, beta-barrel domain"/>
    <property type="match status" value="1"/>
</dbReference>
<keyword evidence="8" id="KW-0472">Membrane</keyword>
<protein>
    <recommendedName>
        <fullName evidence="10">TonB-dependent receptor plug domain-containing protein</fullName>
    </recommendedName>
</protein>
<gene>
    <name evidence="11" type="ORF">METZ01_LOCUS49855</name>
</gene>
<keyword evidence="2" id="KW-0813">Transport</keyword>
<evidence type="ECO:0000256" key="3">
    <source>
        <dbReference type="ARBA" id="ARBA00022496"/>
    </source>
</evidence>
<evidence type="ECO:0000256" key="4">
    <source>
        <dbReference type="ARBA" id="ARBA00022692"/>
    </source>
</evidence>
<reference evidence="11" key="1">
    <citation type="submission" date="2018-05" db="EMBL/GenBank/DDBJ databases">
        <authorList>
            <person name="Lanie J.A."/>
            <person name="Ng W.-L."/>
            <person name="Kazmierczak K.M."/>
            <person name="Andrzejewski T.M."/>
            <person name="Davidsen T.M."/>
            <person name="Wayne K.J."/>
            <person name="Tettelin H."/>
            <person name="Glass J.I."/>
            <person name="Rusch D."/>
            <person name="Podicherti R."/>
            <person name="Tsui H.-C.T."/>
            <person name="Winkler M.E."/>
        </authorList>
    </citation>
    <scope>NUCLEOTIDE SEQUENCE</scope>
</reference>
<evidence type="ECO:0000256" key="1">
    <source>
        <dbReference type="ARBA" id="ARBA00004571"/>
    </source>
</evidence>
<keyword evidence="5" id="KW-0408">Iron</keyword>
<dbReference type="InterPro" id="IPR036942">
    <property type="entry name" value="Beta-barrel_TonB_sf"/>
</dbReference>
<dbReference type="PROSITE" id="PS52016">
    <property type="entry name" value="TONB_DEPENDENT_REC_3"/>
    <property type="match status" value="1"/>
</dbReference>